<evidence type="ECO:0000313" key="2">
    <source>
        <dbReference type="Proteomes" id="UP000535305"/>
    </source>
</evidence>
<evidence type="ECO:0000313" key="1">
    <source>
        <dbReference type="EMBL" id="EAJ1622769.1"/>
    </source>
</evidence>
<protein>
    <submittedName>
        <fullName evidence="1">Uncharacterized protein</fullName>
    </submittedName>
</protein>
<dbReference type="EMBL" id="AABVLA010000052">
    <property type="protein sequence ID" value="EAJ1622769.1"/>
    <property type="molecule type" value="Genomic_DNA"/>
</dbReference>
<dbReference type="AlphaFoldDB" id="A0A7U8B4P9"/>
<keyword evidence="2" id="KW-1185">Reference proteome</keyword>
<gene>
    <name evidence="1" type="ORF">CT510_09005</name>
</gene>
<accession>A0A7U8B4P9</accession>
<dbReference type="Proteomes" id="UP000535305">
    <property type="component" value="Unassembled WGS sequence"/>
</dbReference>
<dbReference type="RefSeq" id="WP_143297391.1">
    <property type="nucleotide sequence ID" value="NZ_JAPMPU010000022.1"/>
</dbReference>
<name>A0A7U8B4P9_CAMUP</name>
<organism evidence="1 2">
    <name type="scientific">Campylobacter upsaliensis</name>
    <dbReference type="NCBI Taxonomy" id="28080"/>
    <lineage>
        <taxon>Bacteria</taxon>
        <taxon>Pseudomonadati</taxon>
        <taxon>Campylobacterota</taxon>
        <taxon>Epsilonproteobacteria</taxon>
        <taxon>Campylobacterales</taxon>
        <taxon>Campylobacteraceae</taxon>
        <taxon>Campylobacter</taxon>
    </lineage>
</organism>
<sequence>MMDIIKEANLITKQALSTKCLSLFSEARIFGIQKTRRLVLFFKNEAGLIFFKKDKEAFLKRLRIQYKKNKEFYMQNDFIFYQVEAKSVKEIKHRDEESERILEKGIEKLSLIIEKQRERKNNAIPA</sequence>
<comment type="caution">
    <text evidence="1">The sequence shown here is derived from an EMBL/GenBank/DDBJ whole genome shotgun (WGS) entry which is preliminary data.</text>
</comment>
<reference evidence="1 2" key="1">
    <citation type="submission" date="2018-06" db="EMBL/GenBank/DDBJ databases">
        <authorList>
            <consortium name="PulseNet: The National Subtyping Network for Foodborne Disease Surveillance"/>
            <person name="Tarr C.L."/>
            <person name="Trees E."/>
            <person name="Katz L.S."/>
            <person name="Carleton-Romer H.A."/>
            <person name="Stroika S."/>
            <person name="Kucerova Z."/>
            <person name="Roache K.F."/>
            <person name="Sabol A.L."/>
            <person name="Besser J."/>
            <person name="Gerner-Smidt P."/>
        </authorList>
    </citation>
    <scope>NUCLEOTIDE SEQUENCE [LARGE SCALE GENOMIC DNA]</scope>
    <source>
        <strain evidence="1 2">PNUSAC003104</strain>
    </source>
</reference>
<proteinExistence type="predicted"/>